<accession>A0AAD9D4I9</accession>
<evidence type="ECO:0000313" key="1">
    <source>
        <dbReference type="EMBL" id="KAK1733452.1"/>
    </source>
</evidence>
<name>A0AAD9D4I9_9STRA</name>
<reference evidence="1" key="1">
    <citation type="submission" date="2023-06" db="EMBL/GenBank/DDBJ databases">
        <title>Survivors Of The Sea: Transcriptome response of Skeletonema marinoi to long-term dormancy.</title>
        <authorList>
            <person name="Pinder M.I.M."/>
            <person name="Kourtchenko O."/>
            <person name="Robertson E.K."/>
            <person name="Larsson T."/>
            <person name="Maumus F."/>
            <person name="Osuna-Cruz C.M."/>
            <person name="Vancaester E."/>
            <person name="Stenow R."/>
            <person name="Vandepoele K."/>
            <person name="Ploug H."/>
            <person name="Bruchert V."/>
            <person name="Godhe A."/>
            <person name="Topel M."/>
        </authorList>
    </citation>
    <scope>NUCLEOTIDE SEQUENCE</scope>
    <source>
        <strain evidence="1">R05AC</strain>
    </source>
</reference>
<evidence type="ECO:0000313" key="2">
    <source>
        <dbReference type="Proteomes" id="UP001224775"/>
    </source>
</evidence>
<proteinExistence type="predicted"/>
<comment type="caution">
    <text evidence="1">The sequence shown here is derived from an EMBL/GenBank/DDBJ whole genome shotgun (WGS) entry which is preliminary data.</text>
</comment>
<dbReference type="Proteomes" id="UP001224775">
    <property type="component" value="Unassembled WGS sequence"/>
</dbReference>
<gene>
    <name evidence="1" type="ORF">QTG54_015867</name>
</gene>
<organism evidence="1 2">
    <name type="scientific">Skeletonema marinoi</name>
    <dbReference type="NCBI Taxonomy" id="267567"/>
    <lineage>
        <taxon>Eukaryota</taxon>
        <taxon>Sar</taxon>
        <taxon>Stramenopiles</taxon>
        <taxon>Ochrophyta</taxon>
        <taxon>Bacillariophyta</taxon>
        <taxon>Coscinodiscophyceae</taxon>
        <taxon>Thalassiosirophycidae</taxon>
        <taxon>Thalassiosirales</taxon>
        <taxon>Skeletonemataceae</taxon>
        <taxon>Skeletonema</taxon>
        <taxon>Skeletonema marinoi-dohrnii complex</taxon>
    </lineage>
</organism>
<dbReference type="AlphaFoldDB" id="A0AAD9D4I9"/>
<dbReference type="EMBL" id="JATAAI010000049">
    <property type="protein sequence ID" value="KAK1733452.1"/>
    <property type="molecule type" value="Genomic_DNA"/>
</dbReference>
<keyword evidence="2" id="KW-1185">Reference proteome</keyword>
<protein>
    <submittedName>
        <fullName evidence="1">Uncharacterized protein</fullName>
    </submittedName>
</protein>
<sequence>MMAFTCGNFLGFGVLCVGLITPELWYSSAFGRMPRGLASETICVVFCGRWNVAREVGFSNQ</sequence>